<dbReference type="InterPro" id="IPR013785">
    <property type="entry name" value="Aldolase_TIM"/>
</dbReference>
<dbReference type="Gene3D" id="3.20.20.70">
    <property type="entry name" value="Aldolase class I"/>
    <property type="match status" value="1"/>
</dbReference>
<dbReference type="SUPFAM" id="SSF51395">
    <property type="entry name" value="FMN-linked oxidoreductases"/>
    <property type="match status" value="1"/>
</dbReference>
<dbReference type="OrthoDB" id="276546at2759"/>
<gene>
    <name evidence="3" type="ORF">IF1G_07817</name>
</gene>
<dbReference type="GO" id="GO:0010181">
    <property type="term" value="F:FMN binding"/>
    <property type="evidence" value="ECO:0007669"/>
    <property type="project" value="InterPro"/>
</dbReference>
<keyword evidence="1" id="KW-0285">Flavoprotein</keyword>
<name>A0A545UUU8_9HYPO</name>
<dbReference type="PANTHER" id="PTHR22893:SF91">
    <property type="entry name" value="NADPH DEHYDROGENASE 2-RELATED"/>
    <property type="match status" value="1"/>
</dbReference>
<evidence type="ECO:0000313" key="4">
    <source>
        <dbReference type="Proteomes" id="UP000315783"/>
    </source>
</evidence>
<feature type="domain" description="NADH:flavin oxidoreductase/NADH oxidase N-terminal" evidence="2">
    <location>
        <begin position="4"/>
        <end position="75"/>
    </location>
</feature>
<dbReference type="Pfam" id="PF00724">
    <property type="entry name" value="Oxidored_FMN"/>
    <property type="match status" value="1"/>
</dbReference>
<dbReference type="Proteomes" id="UP000315783">
    <property type="component" value="Unassembled WGS sequence"/>
</dbReference>
<evidence type="ECO:0000259" key="2">
    <source>
        <dbReference type="Pfam" id="PF00724"/>
    </source>
</evidence>
<dbReference type="EMBL" id="SPUK01000012">
    <property type="protein sequence ID" value="TQV93239.1"/>
    <property type="molecule type" value="Genomic_DNA"/>
</dbReference>
<dbReference type="InterPro" id="IPR045247">
    <property type="entry name" value="Oye-like"/>
</dbReference>
<keyword evidence="4" id="KW-1185">Reference proteome</keyword>
<dbReference type="InterPro" id="IPR001155">
    <property type="entry name" value="OxRdtase_FMN_N"/>
</dbReference>
<sequence>MSPLSHRVITSSLIRFRADGNHVAMPLMKENYLQRACTPGTIIIAESCAVSHDRGGISYGSAVFGEEKVAAWRDIRLWPSRIAGRGRFTVKGRPQRRRGAPSRANAAVPEETTLRDIQHTADSSAQAARNARRAGFDGIEIY</sequence>
<evidence type="ECO:0000313" key="3">
    <source>
        <dbReference type="EMBL" id="TQV93239.1"/>
    </source>
</evidence>
<dbReference type="GO" id="GO:0016491">
    <property type="term" value="F:oxidoreductase activity"/>
    <property type="evidence" value="ECO:0007669"/>
    <property type="project" value="InterPro"/>
</dbReference>
<dbReference type="PANTHER" id="PTHR22893">
    <property type="entry name" value="NADH OXIDOREDUCTASE-RELATED"/>
    <property type="match status" value="1"/>
</dbReference>
<proteinExistence type="predicted"/>
<dbReference type="AlphaFoldDB" id="A0A545UUU8"/>
<evidence type="ECO:0000256" key="1">
    <source>
        <dbReference type="ARBA" id="ARBA00022630"/>
    </source>
</evidence>
<dbReference type="STRING" id="43265.A0A545UUU8"/>
<protein>
    <submittedName>
        <fullName evidence="3">NADH:flavin oxidoreductase / NADH oxidase family domain-containing protein</fullName>
    </submittedName>
</protein>
<accession>A0A545UUU8</accession>
<comment type="caution">
    <text evidence="3">The sequence shown here is derived from an EMBL/GenBank/DDBJ whole genome shotgun (WGS) entry which is preliminary data.</text>
</comment>
<reference evidence="3 4" key="1">
    <citation type="journal article" date="2019" name="Appl. Microbiol. Biotechnol.">
        <title>Genome sequence of Isaria javanica and comparative genome analysis insights into family S53 peptidase evolution in fungal entomopathogens.</title>
        <authorList>
            <person name="Lin R."/>
            <person name="Zhang X."/>
            <person name="Xin B."/>
            <person name="Zou M."/>
            <person name="Gao Y."/>
            <person name="Qin F."/>
            <person name="Hu Q."/>
            <person name="Xie B."/>
            <person name="Cheng X."/>
        </authorList>
    </citation>
    <scope>NUCLEOTIDE SEQUENCE [LARGE SCALE GENOMIC DNA]</scope>
    <source>
        <strain evidence="3 4">IJ1G</strain>
    </source>
</reference>
<organism evidence="3 4">
    <name type="scientific">Cordyceps javanica</name>
    <dbReference type="NCBI Taxonomy" id="43265"/>
    <lineage>
        <taxon>Eukaryota</taxon>
        <taxon>Fungi</taxon>
        <taxon>Dikarya</taxon>
        <taxon>Ascomycota</taxon>
        <taxon>Pezizomycotina</taxon>
        <taxon>Sordariomycetes</taxon>
        <taxon>Hypocreomycetidae</taxon>
        <taxon>Hypocreales</taxon>
        <taxon>Cordycipitaceae</taxon>
        <taxon>Cordyceps</taxon>
    </lineage>
</organism>